<dbReference type="OrthoDB" id="2725at2157"/>
<name>A0A2Z2HKI5_9ARCH</name>
<evidence type="ECO:0000313" key="2">
    <source>
        <dbReference type="Proteomes" id="UP000249949"/>
    </source>
</evidence>
<protein>
    <submittedName>
        <fullName evidence="1">Uncharacterized protein</fullName>
    </submittedName>
</protein>
<dbReference type="Proteomes" id="UP000249949">
    <property type="component" value="Chromosome"/>
</dbReference>
<organism evidence="1 2">
    <name type="scientific">Candidatus Nitrosomarinus catalinensis</name>
    <dbReference type="NCBI Taxonomy" id="1898749"/>
    <lineage>
        <taxon>Archaea</taxon>
        <taxon>Nitrososphaerota</taxon>
        <taxon>Nitrososphaeria</taxon>
        <taxon>Nitrosopumilales</taxon>
        <taxon>Nitrosopumilaceae</taxon>
        <taxon>Candidatus Nitrosomarinus</taxon>
    </lineage>
</organism>
<keyword evidence="2" id="KW-1185">Reference proteome</keyword>
<reference evidence="1 2" key="1">
    <citation type="journal article" date="2017" name="Environ. Microbiol.">
        <title>Genome and epigenome of a novel marine Thaumarchaeota strain suggest viral infection, phosphorothioation DNA modification and multiple restriction systems.</title>
        <authorList>
            <person name="Ahlgren N.A."/>
            <person name="Chen Y."/>
            <person name="Needham D.M."/>
            <person name="Parada A.E."/>
            <person name="Sachdeva R."/>
            <person name="Trinh V."/>
            <person name="Chen T."/>
            <person name="Fuhrman J.A."/>
        </authorList>
    </citation>
    <scope>NUCLEOTIDE SEQUENCE [LARGE SCALE GENOMIC DNA]</scope>
    <source>
        <strain evidence="1 2">SPOT01</strain>
    </source>
</reference>
<gene>
    <name evidence="1" type="ORF">NMSP_0933</name>
</gene>
<dbReference type="EMBL" id="CP021324">
    <property type="protein sequence ID" value="ARS64552.1"/>
    <property type="molecule type" value="Genomic_DNA"/>
</dbReference>
<proteinExistence type="predicted"/>
<sequence length="70" mass="8121">MKIIIKNNESVETYHNAGDVVVLPKSKLVRRFNEYGSLIEEYKLVDKKITLEDDLENDQTEIVVTLLVEK</sequence>
<dbReference type="AlphaFoldDB" id="A0A2Z2HKI5"/>
<accession>A0A2Z2HKI5</accession>
<dbReference type="RefSeq" id="WP_192866134.1">
    <property type="nucleotide sequence ID" value="NZ_CP021324.1"/>
</dbReference>
<dbReference type="KEGG" id="nct:NMSP_0933"/>
<dbReference type="GeneID" id="32901394"/>
<evidence type="ECO:0000313" key="1">
    <source>
        <dbReference type="EMBL" id="ARS64552.1"/>
    </source>
</evidence>